<dbReference type="CDD" id="cd20071">
    <property type="entry name" value="SET_SMYD"/>
    <property type="match status" value="1"/>
</dbReference>
<dbReference type="Pfam" id="PF00856">
    <property type="entry name" value="SET"/>
    <property type="match status" value="1"/>
</dbReference>
<dbReference type="Gene3D" id="1.10.220.160">
    <property type="match status" value="1"/>
</dbReference>
<gene>
    <name evidence="2" type="ORF">F511_26144</name>
</gene>
<feature type="domain" description="SET" evidence="1">
    <location>
        <begin position="30"/>
        <end position="278"/>
    </location>
</feature>
<keyword evidence="2" id="KW-0808">Transferase</keyword>
<dbReference type="Gene3D" id="2.170.270.10">
    <property type="entry name" value="SET domain"/>
    <property type="match status" value="1"/>
</dbReference>
<proteinExistence type="predicted"/>
<evidence type="ECO:0000313" key="2">
    <source>
        <dbReference type="EMBL" id="KZV23072.1"/>
    </source>
</evidence>
<dbReference type="GO" id="GO:0005634">
    <property type="term" value="C:nucleus"/>
    <property type="evidence" value="ECO:0007669"/>
    <property type="project" value="TreeGrafter"/>
</dbReference>
<keyword evidence="3" id="KW-1185">Reference proteome</keyword>
<name>A0A2Z7AV34_9LAMI</name>
<keyword evidence="2" id="KW-0489">Methyltransferase</keyword>
<dbReference type="InterPro" id="IPR050869">
    <property type="entry name" value="H3K4_H4K5_MeTrfase"/>
</dbReference>
<sequence length="308" mass="34560">MSHCRRLGLGFQKLQTLSFLSSFSASKSPPPIVVGISHSAGRGVFATRRIDAGELIHTAEPIVSHPSLYSLYDVCYCCLRKLSKQNANSNALRFCSKQCENQSNNFFEVEKKADWSRFHKYCRIQGLKYPLLVKRLASKVISGVFSPGVLDILQPEMLSVEKISLVSILRVLNSLGKRLLFYDLLVLTEEWYTGVLSRIRINSFRVEYPGGSYDDLISSAAASVEGEAAAGNAVYMLPSLYNHDCDPNVNIIWVENVDAKLKALREIQAGEELRICYIDASMDYEARQTVLLEGFGFRCKCLRCMSKD</sequence>
<dbReference type="OrthoDB" id="438641at2759"/>
<dbReference type="Gene3D" id="6.10.140.2220">
    <property type="match status" value="1"/>
</dbReference>
<dbReference type="PANTHER" id="PTHR12197:SF298">
    <property type="entry name" value="HISTONE-LYSINE N-METHYLTRANSFERASE ATXR4"/>
    <property type="match status" value="1"/>
</dbReference>
<dbReference type="SUPFAM" id="SSF82199">
    <property type="entry name" value="SET domain"/>
    <property type="match status" value="1"/>
</dbReference>
<dbReference type="InterPro" id="IPR001214">
    <property type="entry name" value="SET_dom"/>
</dbReference>
<evidence type="ECO:0000313" key="3">
    <source>
        <dbReference type="Proteomes" id="UP000250235"/>
    </source>
</evidence>
<dbReference type="GO" id="GO:0032259">
    <property type="term" value="P:methylation"/>
    <property type="evidence" value="ECO:0007669"/>
    <property type="project" value="UniProtKB-KW"/>
</dbReference>
<dbReference type="PROSITE" id="PS50280">
    <property type="entry name" value="SET"/>
    <property type="match status" value="1"/>
</dbReference>
<accession>A0A2Z7AV34</accession>
<dbReference type="Proteomes" id="UP000250235">
    <property type="component" value="Unassembled WGS sequence"/>
</dbReference>
<dbReference type="InterPro" id="IPR046341">
    <property type="entry name" value="SET_dom_sf"/>
</dbReference>
<protein>
    <submittedName>
        <fullName evidence="2">Histone-lysine N-methyltransferase ATXR4</fullName>
    </submittedName>
</protein>
<evidence type="ECO:0000259" key="1">
    <source>
        <dbReference type="PROSITE" id="PS50280"/>
    </source>
</evidence>
<dbReference type="PANTHER" id="PTHR12197">
    <property type="entry name" value="HISTONE-LYSINE N-METHYLTRANSFERASE SMYD"/>
    <property type="match status" value="1"/>
</dbReference>
<dbReference type="EMBL" id="KV013959">
    <property type="protein sequence ID" value="KZV23072.1"/>
    <property type="molecule type" value="Genomic_DNA"/>
</dbReference>
<reference evidence="2 3" key="1">
    <citation type="journal article" date="2015" name="Proc. Natl. Acad. Sci. U.S.A.">
        <title>The resurrection genome of Boea hygrometrica: A blueprint for survival of dehydration.</title>
        <authorList>
            <person name="Xiao L."/>
            <person name="Yang G."/>
            <person name="Zhang L."/>
            <person name="Yang X."/>
            <person name="Zhao S."/>
            <person name="Ji Z."/>
            <person name="Zhou Q."/>
            <person name="Hu M."/>
            <person name="Wang Y."/>
            <person name="Chen M."/>
            <person name="Xu Y."/>
            <person name="Jin H."/>
            <person name="Xiao X."/>
            <person name="Hu G."/>
            <person name="Bao F."/>
            <person name="Hu Y."/>
            <person name="Wan P."/>
            <person name="Li L."/>
            <person name="Deng X."/>
            <person name="Kuang T."/>
            <person name="Xiang C."/>
            <person name="Zhu J.K."/>
            <person name="Oliver M.J."/>
            <person name="He Y."/>
        </authorList>
    </citation>
    <scope>NUCLEOTIDE SEQUENCE [LARGE SCALE GENOMIC DNA]</scope>
    <source>
        <strain evidence="3">cv. XS01</strain>
    </source>
</reference>
<organism evidence="2 3">
    <name type="scientific">Dorcoceras hygrometricum</name>
    <dbReference type="NCBI Taxonomy" id="472368"/>
    <lineage>
        <taxon>Eukaryota</taxon>
        <taxon>Viridiplantae</taxon>
        <taxon>Streptophyta</taxon>
        <taxon>Embryophyta</taxon>
        <taxon>Tracheophyta</taxon>
        <taxon>Spermatophyta</taxon>
        <taxon>Magnoliopsida</taxon>
        <taxon>eudicotyledons</taxon>
        <taxon>Gunneridae</taxon>
        <taxon>Pentapetalae</taxon>
        <taxon>asterids</taxon>
        <taxon>lamiids</taxon>
        <taxon>Lamiales</taxon>
        <taxon>Gesneriaceae</taxon>
        <taxon>Didymocarpoideae</taxon>
        <taxon>Trichosporeae</taxon>
        <taxon>Loxocarpinae</taxon>
        <taxon>Dorcoceras</taxon>
    </lineage>
</organism>
<dbReference type="GO" id="GO:0008168">
    <property type="term" value="F:methyltransferase activity"/>
    <property type="evidence" value="ECO:0007669"/>
    <property type="project" value="UniProtKB-KW"/>
</dbReference>
<dbReference type="AlphaFoldDB" id="A0A2Z7AV34"/>